<evidence type="ECO:0000313" key="2">
    <source>
        <dbReference type="Proteomes" id="UP000054097"/>
    </source>
</evidence>
<organism evidence="1 2">
    <name type="scientific">Serendipita vermifera MAFF 305830</name>
    <dbReference type="NCBI Taxonomy" id="933852"/>
    <lineage>
        <taxon>Eukaryota</taxon>
        <taxon>Fungi</taxon>
        <taxon>Dikarya</taxon>
        <taxon>Basidiomycota</taxon>
        <taxon>Agaricomycotina</taxon>
        <taxon>Agaricomycetes</taxon>
        <taxon>Sebacinales</taxon>
        <taxon>Serendipitaceae</taxon>
        <taxon>Serendipita</taxon>
    </lineage>
</organism>
<dbReference type="EMBL" id="KN824325">
    <property type="protein sequence ID" value="KIM24326.1"/>
    <property type="molecule type" value="Genomic_DNA"/>
</dbReference>
<evidence type="ECO:0000313" key="1">
    <source>
        <dbReference type="EMBL" id="KIM24326.1"/>
    </source>
</evidence>
<proteinExistence type="predicted"/>
<keyword evidence="2" id="KW-1185">Reference proteome</keyword>
<dbReference type="AlphaFoldDB" id="A0A0C3AYJ6"/>
<dbReference type="HOGENOM" id="CLU_1826492_0_0_1"/>
<reference evidence="1 2" key="1">
    <citation type="submission" date="2014-04" db="EMBL/GenBank/DDBJ databases">
        <authorList>
            <consortium name="DOE Joint Genome Institute"/>
            <person name="Kuo A."/>
            <person name="Zuccaro A."/>
            <person name="Kohler A."/>
            <person name="Nagy L.G."/>
            <person name="Floudas D."/>
            <person name="Copeland A."/>
            <person name="Barry K.W."/>
            <person name="Cichocki N."/>
            <person name="Veneault-Fourrey C."/>
            <person name="LaButti K."/>
            <person name="Lindquist E.A."/>
            <person name="Lipzen A."/>
            <person name="Lundell T."/>
            <person name="Morin E."/>
            <person name="Murat C."/>
            <person name="Sun H."/>
            <person name="Tunlid A."/>
            <person name="Henrissat B."/>
            <person name="Grigoriev I.V."/>
            <person name="Hibbett D.S."/>
            <person name="Martin F."/>
            <person name="Nordberg H.P."/>
            <person name="Cantor M.N."/>
            <person name="Hua S.X."/>
        </authorList>
    </citation>
    <scope>NUCLEOTIDE SEQUENCE [LARGE SCALE GENOMIC DNA]</scope>
    <source>
        <strain evidence="1 2">MAFF 305830</strain>
    </source>
</reference>
<dbReference type="Proteomes" id="UP000054097">
    <property type="component" value="Unassembled WGS sequence"/>
</dbReference>
<reference evidence="2" key="2">
    <citation type="submission" date="2015-01" db="EMBL/GenBank/DDBJ databases">
        <title>Evolutionary Origins and Diversification of the Mycorrhizal Mutualists.</title>
        <authorList>
            <consortium name="DOE Joint Genome Institute"/>
            <consortium name="Mycorrhizal Genomics Consortium"/>
            <person name="Kohler A."/>
            <person name="Kuo A."/>
            <person name="Nagy L.G."/>
            <person name="Floudas D."/>
            <person name="Copeland A."/>
            <person name="Barry K.W."/>
            <person name="Cichocki N."/>
            <person name="Veneault-Fourrey C."/>
            <person name="LaButti K."/>
            <person name="Lindquist E.A."/>
            <person name="Lipzen A."/>
            <person name="Lundell T."/>
            <person name="Morin E."/>
            <person name="Murat C."/>
            <person name="Riley R."/>
            <person name="Ohm R."/>
            <person name="Sun H."/>
            <person name="Tunlid A."/>
            <person name="Henrissat B."/>
            <person name="Grigoriev I.V."/>
            <person name="Hibbett D.S."/>
            <person name="Martin F."/>
        </authorList>
    </citation>
    <scope>NUCLEOTIDE SEQUENCE [LARGE SCALE GENOMIC DNA]</scope>
    <source>
        <strain evidence="2">MAFF 305830</strain>
    </source>
</reference>
<gene>
    <name evidence="1" type="ORF">M408DRAFT_234724</name>
</gene>
<accession>A0A0C3AYJ6</accession>
<name>A0A0C3AYJ6_SERVB</name>
<sequence length="141" mass="16198">MSYSADESFPPESSTMIFIPEQAVGSFKANTPKNARVMRRSVFESRAVSFPASFLKRVSVPEHRIRARLWVNFCKSVYSCHLGSFGYSQWSFWVERGQSSLNDCWQLHSGQRNRIHGADSWAQAGRAYFVLEENTFQRCST</sequence>
<protein>
    <submittedName>
        <fullName evidence="1">Uncharacterized protein</fullName>
    </submittedName>
</protein>